<sequence length="109" mass="11960">MKDSPSPTGNIVTSLIFFGVTAAIAIILFIDAFVMWLASLTGSVAVAALITGGFFAVIAAVVYLLAVRSALNYIRNRIETVYEVASRIKDGYDWLSDKFSFLSFLRRSR</sequence>
<gene>
    <name evidence="2" type="ORF">CE91St16_20050</name>
    <name evidence="3" type="ORF">F2A26_05585</name>
</gene>
<dbReference type="Proteomes" id="UP001055105">
    <property type="component" value="Unassembled WGS sequence"/>
</dbReference>
<evidence type="ECO:0000313" key="4">
    <source>
        <dbReference type="Proteomes" id="UP000324870"/>
    </source>
</evidence>
<evidence type="ECO:0000313" key="3">
    <source>
        <dbReference type="EMBL" id="KAA3159752.1"/>
    </source>
</evidence>
<evidence type="ECO:0008006" key="6">
    <source>
        <dbReference type="Google" id="ProtNLM"/>
    </source>
</evidence>
<evidence type="ECO:0000313" key="5">
    <source>
        <dbReference type="Proteomes" id="UP001055105"/>
    </source>
</evidence>
<organism evidence="2 5">
    <name type="scientific">Alistipes finegoldii</name>
    <dbReference type="NCBI Taxonomy" id="214856"/>
    <lineage>
        <taxon>Bacteria</taxon>
        <taxon>Pseudomonadati</taxon>
        <taxon>Bacteroidota</taxon>
        <taxon>Bacteroidia</taxon>
        <taxon>Bacteroidales</taxon>
        <taxon>Rikenellaceae</taxon>
        <taxon>Alistipes</taxon>
    </lineage>
</organism>
<comment type="caution">
    <text evidence="2">The sequence shown here is derived from an EMBL/GenBank/DDBJ whole genome shotgun (WGS) entry which is preliminary data.</text>
</comment>
<name>A0A5B5VRR8_9BACT</name>
<keyword evidence="1" id="KW-0472">Membrane</keyword>
<dbReference type="AlphaFoldDB" id="A0A5B5VRR8"/>
<keyword evidence="1" id="KW-0812">Transmembrane</keyword>
<reference evidence="2" key="2">
    <citation type="submission" date="2022-01" db="EMBL/GenBank/DDBJ databases">
        <title>Novel bile acid biosynthetic pathways are enriched in the microbiome of centenarians.</title>
        <authorList>
            <person name="Sato Y."/>
            <person name="Atarashi K."/>
            <person name="Plichta R.D."/>
            <person name="Arai Y."/>
            <person name="Sasajima S."/>
            <person name="Kearney M.S."/>
            <person name="Suda W."/>
            <person name="Takeshita K."/>
            <person name="Sasaki T."/>
            <person name="Okamoto S."/>
            <person name="Skelly N.A."/>
            <person name="Okamura Y."/>
            <person name="Vlamakis H."/>
            <person name="Li Y."/>
            <person name="Tanoue T."/>
            <person name="Takei H."/>
            <person name="Nittono H."/>
            <person name="Narushima S."/>
            <person name="Irie J."/>
            <person name="Itoh H."/>
            <person name="Moriya K."/>
            <person name="Sugiura Y."/>
            <person name="Suematsu M."/>
            <person name="Moritoki N."/>
            <person name="Shibata S."/>
            <person name="Littman R.D."/>
            <person name="Fischbach A.M."/>
            <person name="Uwamino Y."/>
            <person name="Inoue T."/>
            <person name="Honda A."/>
            <person name="Hattori M."/>
            <person name="Murai T."/>
            <person name="Xavier J.R."/>
            <person name="Hirose N."/>
            <person name="Honda K."/>
        </authorList>
    </citation>
    <scope>NUCLEOTIDE SEQUENCE</scope>
    <source>
        <strain evidence="2">CE91-St16</strain>
    </source>
</reference>
<dbReference type="RefSeq" id="WP_022043689.1">
    <property type="nucleotide sequence ID" value="NZ_AP025581.1"/>
</dbReference>
<keyword evidence="1" id="KW-1133">Transmembrane helix</keyword>
<keyword evidence="4" id="KW-1185">Reference proteome</keyword>
<dbReference type="EMBL" id="BQOL01000001">
    <property type="protein sequence ID" value="GKI19097.1"/>
    <property type="molecule type" value="Genomic_DNA"/>
</dbReference>
<protein>
    <recommendedName>
        <fullName evidence="6">Phage holin family protein</fullName>
    </recommendedName>
</protein>
<feature type="transmembrane region" description="Helical" evidence="1">
    <location>
        <begin position="44"/>
        <end position="67"/>
    </location>
</feature>
<dbReference type="EMBL" id="VVND01000006">
    <property type="protein sequence ID" value="KAA3159752.1"/>
    <property type="molecule type" value="Genomic_DNA"/>
</dbReference>
<dbReference type="Proteomes" id="UP000324870">
    <property type="component" value="Unassembled WGS sequence"/>
</dbReference>
<proteinExistence type="predicted"/>
<evidence type="ECO:0000256" key="1">
    <source>
        <dbReference type="SAM" id="Phobius"/>
    </source>
</evidence>
<reference evidence="3 4" key="1">
    <citation type="journal article" date="2019" name="Nat. Med.">
        <title>A library of human gut bacterial isolates paired with longitudinal multiomics data enables mechanistic microbiome research.</title>
        <authorList>
            <person name="Poyet M."/>
            <person name="Groussin M."/>
            <person name="Gibbons S.M."/>
            <person name="Avila-Pacheco J."/>
            <person name="Jiang X."/>
            <person name="Kearney S.M."/>
            <person name="Perrotta A.R."/>
            <person name="Berdy B."/>
            <person name="Zhao S."/>
            <person name="Lieberman T.D."/>
            <person name="Swanson P.K."/>
            <person name="Smith M."/>
            <person name="Roesemann S."/>
            <person name="Alexander J.E."/>
            <person name="Rich S.A."/>
            <person name="Livny J."/>
            <person name="Vlamakis H."/>
            <person name="Clish C."/>
            <person name="Bullock K."/>
            <person name="Deik A."/>
            <person name="Scott J."/>
            <person name="Pierce K.A."/>
            <person name="Xavier R.J."/>
            <person name="Alm E.J."/>
        </authorList>
    </citation>
    <scope>NUCLEOTIDE SEQUENCE [LARGE SCALE GENOMIC DNA]</scope>
    <source>
        <strain evidence="3 4">BIOML-A1</strain>
    </source>
</reference>
<accession>A0A5B5VRR8</accession>
<evidence type="ECO:0000313" key="2">
    <source>
        <dbReference type="EMBL" id="GKI19097.1"/>
    </source>
</evidence>
<feature type="transmembrane region" description="Helical" evidence="1">
    <location>
        <begin position="12"/>
        <end position="38"/>
    </location>
</feature>